<accession>A0A517VXD6</accession>
<reference evidence="1 2" key="1">
    <citation type="submission" date="2019-03" db="EMBL/GenBank/DDBJ databases">
        <title>Deep-cultivation of Planctomycetes and their phenomic and genomic characterization uncovers novel biology.</title>
        <authorList>
            <person name="Wiegand S."/>
            <person name="Jogler M."/>
            <person name="Boedeker C."/>
            <person name="Pinto D."/>
            <person name="Vollmers J."/>
            <person name="Rivas-Marin E."/>
            <person name="Kohn T."/>
            <person name="Peeters S.H."/>
            <person name="Heuer A."/>
            <person name="Rast P."/>
            <person name="Oberbeckmann S."/>
            <person name="Bunk B."/>
            <person name="Jeske O."/>
            <person name="Meyerdierks A."/>
            <person name="Storesund J.E."/>
            <person name="Kallscheuer N."/>
            <person name="Luecker S."/>
            <person name="Lage O.M."/>
            <person name="Pohl T."/>
            <person name="Merkel B.J."/>
            <person name="Hornburger P."/>
            <person name="Mueller R.-W."/>
            <person name="Bruemmer F."/>
            <person name="Labrenz M."/>
            <person name="Spormann A.M."/>
            <person name="Op den Camp H."/>
            <person name="Overmann J."/>
            <person name="Amann R."/>
            <person name="Jetten M.S.M."/>
            <person name="Mascher T."/>
            <person name="Medema M.H."/>
            <person name="Devos D.P."/>
            <person name="Kaster A.-K."/>
            <person name="Ovreas L."/>
            <person name="Rohde M."/>
            <person name="Galperin M.Y."/>
            <person name="Jogler C."/>
        </authorList>
    </citation>
    <scope>NUCLEOTIDE SEQUENCE [LARGE SCALE GENOMIC DNA]</scope>
    <source>
        <strain evidence="1 2">V144</strain>
    </source>
</reference>
<gene>
    <name evidence="1" type="ORF">V144x_31440</name>
</gene>
<dbReference type="EMBL" id="CP037920">
    <property type="protein sequence ID" value="QDT97664.1"/>
    <property type="molecule type" value="Genomic_DNA"/>
</dbReference>
<dbReference type="Proteomes" id="UP000318704">
    <property type="component" value="Chromosome"/>
</dbReference>
<evidence type="ECO:0000313" key="2">
    <source>
        <dbReference type="Proteomes" id="UP000318704"/>
    </source>
</evidence>
<evidence type="ECO:0000313" key="1">
    <source>
        <dbReference type="EMBL" id="QDT97664.1"/>
    </source>
</evidence>
<dbReference type="KEGG" id="gaw:V144x_31440"/>
<organism evidence="1 2">
    <name type="scientific">Gimesia aquarii</name>
    <dbReference type="NCBI Taxonomy" id="2527964"/>
    <lineage>
        <taxon>Bacteria</taxon>
        <taxon>Pseudomonadati</taxon>
        <taxon>Planctomycetota</taxon>
        <taxon>Planctomycetia</taxon>
        <taxon>Planctomycetales</taxon>
        <taxon>Planctomycetaceae</taxon>
        <taxon>Gimesia</taxon>
    </lineage>
</organism>
<dbReference type="AlphaFoldDB" id="A0A517VXD6"/>
<proteinExistence type="predicted"/>
<protein>
    <submittedName>
        <fullName evidence="1">Uncharacterized protein</fullName>
    </submittedName>
</protein>
<sequence>MEQALITSVSTWISEVFLPQAREPMQLQLQLTGQEEPVLISIAGSSFTKVTLRVSMEISQLQE</sequence>
<name>A0A517VXD6_9PLAN</name>